<dbReference type="STRING" id="225848.Sps_01228"/>
<sequence>MKIKHKKAQRIPLWDRLSSLKCLEPLIVENETVTRFFNCDSSIKRSLPSGQQYRLKRTTIITR</sequence>
<proteinExistence type="predicted"/>
<name>A0A1S6HLJ7_9GAMM</name>
<dbReference type="KEGG" id="spsw:Sps_01228"/>
<evidence type="ECO:0000313" key="2">
    <source>
        <dbReference type="Proteomes" id="UP000189545"/>
    </source>
</evidence>
<gene>
    <name evidence="1" type="ORF">Sps_01228</name>
</gene>
<dbReference type="Proteomes" id="UP000189545">
    <property type="component" value="Chromosome"/>
</dbReference>
<organism evidence="1 2">
    <name type="scientific">Shewanella psychrophila</name>
    <dbReference type="NCBI Taxonomy" id="225848"/>
    <lineage>
        <taxon>Bacteria</taxon>
        <taxon>Pseudomonadati</taxon>
        <taxon>Pseudomonadota</taxon>
        <taxon>Gammaproteobacteria</taxon>
        <taxon>Alteromonadales</taxon>
        <taxon>Shewanellaceae</taxon>
        <taxon>Shewanella</taxon>
    </lineage>
</organism>
<dbReference type="EMBL" id="CP014782">
    <property type="protein sequence ID" value="AQS36397.1"/>
    <property type="molecule type" value="Genomic_DNA"/>
</dbReference>
<evidence type="ECO:0000313" key="1">
    <source>
        <dbReference type="EMBL" id="AQS36397.1"/>
    </source>
</evidence>
<keyword evidence="2" id="KW-1185">Reference proteome</keyword>
<dbReference type="AlphaFoldDB" id="A0A1S6HLJ7"/>
<reference evidence="1 2" key="1">
    <citation type="submission" date="2016-03" db="EMBL/GenBank/DDBJ databases">
        <title>Complete genome sequence of Shewanella psychrophila WP2, a deep sea bacterium isolated from west Pacific sediment.</title>
        <authorList>
            <person name="Xu G."/>
            <person name="Jian H."/>
        </authorList>
    </citation>
    <scope>NUCLEOTIDE SEQUENCE [LARGE SCALE GENOMIC DNA]</scope>
    <source>
        <strain evidence="1 2">WP2</strain>
    </source>
</reference>
<protein>
    <submittedName>
        <fullName evidence="1">Uncharacterized protein</fullName>
    </submittedName>
</protein>
<accession>A0A1S6HLJ7</accession>